<feature type="compositionally biased region" description="Basic and acidic residues" evidence="1">
    <location>
        <begin position="728"/>
        <end position="738"/>
    </location>
</feature>
<dbReference type="InterPro" id="IPR013815">
    <property type="entry name" value="ATP_grasp_subdomain_1"/>
</dbReference>
<dbReference type="SUPFAM" id="SSF52009">
    <property type="entry name" value="Phosphohistidine domain"/>
    <property type="match status" value="1"/>
</dbReference>
<protein>
    <submittedName>
        <fullName evidence="4">PEP-utilizing enzyme</fullName>
    </submittedName>
</protein>
<dbReference type="InterPro" id="IPR051549">
    <property type="entry name" value="PEP_Utilizing_Enz"/>
</dbReference>
<dbReference type="Pfam" id="PF00391">
    <property type="entry name" value="PEP-utilizers"/>
    <property type="match status" value="1"/>
</dbReference>
<dbReference type="RefSeq" id="WP_270686040.1">
    <property type="nucleotide sequence ID" value="NZ_JAQFWQ010000032.1"/>
</dbReference>
<dbReference type="PANTHER" id="PTHR43615:SF1">
    <property type="entry name" value="PPDK_N DOMAIN-CONTAINING PROTEIN"/>
    <property type="match status" value="1"/>
</dbReference>
<dbReference type="Gene3D" id="3.30.1490.20">
    <property type="entry name" value="ATP-grasp fold, A domain"/>
    <property type="match status" value="1"/>
</dbReference>
<reference evidence="4 5" key="1">
    <citation type="submission" date="2023-01" db="EMBL/GenBank/DDBJ databases">
        <title>Draft genome sequence of Nocardiopsis sp. RSe5-2 isolated from halophytes.</title>
        <authorList>
            <person name="Duangmal K."/>
            <person name="Chantavorakit T."/>
        </authorList>
    </citation>
    <scope>NUCLEOTIDE SEQUENCE [LARGE SCALE GENOMIC DNA]</scope>
    <source>
        <strain evidence="4 5">RSe5-2</strain>
    </source>
</reference>
<evidence type="ECO:0000313" key="4">
    <source>
        <dbReference type="EMBL" id="MDA2811587.1"/>
    </source>
</evidence>
<dbReference type="Gene3D" id="3.30.470.20">
    <property type="entry name" value="ATP-grasp fold, B domain"/>
    <property type="match status" value="1"/>
</dbReference>
<dbReference type="InterPro" id="IPR002192">
    <property type="entry name" value="PPDK_AMP/ATP-bd"/>
</dbReference>
<evidence type="ECO:0000256" key="1">
    <source>
        <dbReference type="SAM" id="MobiDB-lite"/>
    </source>
</evidence>
<name>A0ABT4U5H5_9ACTN</name>
<accession>A0ABT4U5H5</accession>
<feature type="region of interest" description="Disordered" evidence="1">
    <location>
        <begin position="726"/>
        <end position="759"/>
    </location>
</feature>
<dbReference type="Pfam" id="PF01326">
    <property type="entry name" value="PPDK_N"/>
    <property type="match status" value="1"/>
</dbReference>
<proteinExistence type="predicted"/>
<feature type="domain" description="PEP-utilising enzyme mobile" evidence="2">
    <location>
        <begin position="773"/>
        <end position="842"/>
    </location>
</feature>
<feature type="domain" description="Pyruvate phosphate dikinase AMP/ATP-binding" evidence="3">
    <location>
        <begin position="31"/>
        <end position="323"/>
    </location>
</feature>
<dbReference type="SUPFAM" id="SSF56059">
    <property type="entry name" value="Glutathione synthetase ATP-binding domain-like"/>
    <property type="match status" value="1"/>
</dbReference>
<dbReference type="InterPro" id="IPR036637">
    <property type="entry name" value="Phosphohistidine_dom_sf"/>
</dbReference>
<evidence type="ECO:0000259" key="2">
    <source>
        <dbReference type="Pfam" id="PF00391"/>
    </source>
</evidence>
<comment type="caution">
    <text evidence="4">The sequence shown here is derived from an EMBL/GenBank/DDBJ whole genome shotgun (WGS) entry which is preliminary data.</text>
</comment>
<dbReference type="Gene3D" id="3.50.30.10">
    <property type="entry name" value="Phosphohistidine domain"/>
    <property type="match status" value="1"/>
</dbReference>
<dbReference type="InterPro" id="IPR008279">
    <property type="entry name" value="PEP-util_enz_mobile_dom"/>
</dbReference>
<dbReference type="PANTHER" id="PTHR43615">
    <property type="entry name" value="PHOSPHOENOLPYRUVATE SYNTHASE-RELATED"/>
    <property type="match status" value="1"/>
</dbReference>
<organism evidence="4 5">
    <name type="scientific">Nocardiopsis endophytica</name>
    <dbReference type="NCBI Taxonomy" id="3018445"/>
    <lineage>
        <taxon>Bacteria</taxon>
        <taxon>Bacillati</taxon>
        <taxon>Actinomycetota</taxon>
        <taxon>Actinomycetes</taxon>
        <taxon>Streptosporangiales</taxon>
        <taxon>Nocardiopsidaceae</taxon>
        <taxon>Nocardiopsis</taxon>
    </lineage>
</organism>
<sequence>MIRTHTRTDSAVGTGALVAPLSEFGRSDLDTAGGKAANLGEMVRLGLPVPDGFAVTTWAYARAAAKGAPAAALRALAEHPSDEGAAVRAAFEAADLPDDLRAAILDAYRDMGGGPVAVRSSATAEDLPGAAFAGQQDTYLNIVGEEELLDAVRRCWASLWSGRAIAYRRRIGMDAPDVRIAVAVQRMVPAEWAGVAFTADPVTGRRDRVSVDAGRGLGESVVSGLVTPEHYLLDAHGAVVEHRAGRGEVVVRAVEGGGVVHEEGTPGDAAAQGAQGMERAHLKELARLCRRVAGHWGRPMDIEWAVADGRVLLLQARPMTAVPPEPVRLNPVQKRIGPILLDMFQTRPYPLDMTTWTGELLEGMVAGMMKGLIGARLPSLDRLLPEEDGVVVRFIPPTPRPSLGTLAAPFRLAAKARRFPVERWTRDPRFARYEKALKDLAARPAADLPWSELRERPRETLALVPLMTDLRTDYLPNLVLGFVRTQLMLTRLGRPVSASDLAFGAVTCTEQANRALEELAESVRDDPAAAEAFADRTPEELAEAMGTDPALAPFAARLDGFLAAYGHRETMSAVHASSPTWSETPETVLGMVKLLASEPPKRDTGGARKALERLTAHPRLRRNTAARQRAAHTVERFRAGVAFREDSHFHFTRALPPLRSALLEMGRRLVDEGVLESTDEVFHLRLEELEGIEELPGMPGDQAARLRAAVRRRAAKRASLASVPMLELPHDGPSRGKGADGPVLTSGTPAGGGAVTGPARIIRDPSEFGRMRAGDVLVCPYTNPSWTPLFQRASAVVVDSGGLGSHAAIVAREYGIPAVMGTGDGTSALEDGAAIRVDGDAGHVTAAAPRPSVESEGTGGA</sequence>
<dbReference type="Proteomes" id="UP001527866">
    <property type="component" value="Unassembled WGS sequence"/>
</dbReference>
<gene>
    <name evidence="4" type="ORF">O4J56_13175</name>
</gene>
<evidence type="ECO:0000259" key="3">
    <source>
        <dbReference type="Pfam" id="PF01326"/>
    </source>
</evidence>
<evidence type="ECO:0000313" key="5">
    <source>
        <dbReference type="Proteomes" id="UP001527866"/>
    </source>
</evidence>
<dbReference type="EMBL" id="JAQFWQ010000032">
    <property type="protein sequence ID" value="MDA2811587.1"/>
    <property type="molecule type" value="Genomic_DNA"/>
</dbReference>
<keyword evidence="5" id="KW-1185">Reference proteome</keyword>